<comment type="caution">
    <text evidence="1">The sequence shown here is derived from an EMBL/GenBank/DDBJ whole genome shotgun (WGS) entry which is preliminary data.</text>
</comment>
<reference evidence="1 2" key="1">
    <citation type="journal article" date="2018" name="Biotechnol. Adv.">
        <title>Improved genomic resources and new bioinformatic workflow for the carcinogenic parasite Clonorchis sinensis: Biotechnological implications.</title>
        <authorList>
            <person name="Wang D."/>
            <person name="Korhonen P.K."/>
            <person name="Gasser R.B."/>
            <person name="Young N.D."/>
        </authorList>
    </citation>
    <scope>NUCLEOTIDE SEQUENCE [LARGE SCALE GENOMIC DNA]</scope>
    <source>
        <strain evidence="1">Cs-k2</strain>
    </source>
</reference>
<evidence type="ECO:0000313" key="2">
    <source>
        <dbReference type="Proteomes" id="UP000286415"/>
    </source>
</evidence>
<name>A0A8T1MZ90_CLOSI</name>
<dbReference type="AlphaFoldDB" id="A0A8T1MZ90"/>
<gene>
    <name evidence="1" type="ORF">CSKR_109206</name>
</gene>
<dbReference type="Proteomes" id="UP000286415">
    <property type="component" value="Unassembled WGS sequence"/>
</dbReference>
<keyword evidence="2" id="KW-1185">Reference proteome</keyword>
<proteinExistence type="predicted"/>
<reference evidence="1 2" key="2">
    <citation type="journal article" date="2021" name="Genomics">
        <title>High-quality reference genome for Clonorchis sinensis.</title>
        <authorList>
            <person name="Young N.D."/>
            <person name="Stroehlein A.J."/>
            <person name="Kinkar L."/>
            <person name="Wang T."/>
            <person name="Sohn W.M."/>
            <person name="Chang B.C.H."/>
            <person name="Kaur P."/>
            <person name="Weisz D."/>
            <person name="Dudchenko O."/>
            <person name="Aiden E.L."/>
            <person name="Korhonen P.K."/>
            <person name="Gasser R.B."/>
        </authorList>
    </citation>
    <scope>NUCLEOTIDE SEQUENCE [LARGE SCALE GENOMIC DNA]</scope>
    <source>
        <strain evidence="1">Cs-k2</strain>
    </source>
</reference>
<dbReference type="OrthoDB" id="6264623at2759"/>
<dbReference type="EMBL" id="NIRI02000010">
    <property type="protein sequence ID" value="KAG5454339.1"/>
    <property type="molecule type" value="Genomic_DNA"/>
</dbReference>
<sequence length="928" mass="104360">MAKKKDRDFQKVRIKVGRKLKRQNETVVDLSTRKIKLPRERERDETVSEKPGFRVIDEAIESLILEKPSVQLQALRTLNGIFDPFVKQMGSMGFSDCSPLTVQSRSLSQLVALYRTLFQFDQSQPTQFGLQLGSLSNTLFRLCRGAQDPQLCGALYNLFVKLLRICSLHPKFLDLLRTVDRCAVAALQRVESSWLWFGCRLAGLVLQAHSQFITTATLLGRSHQSVDPVEHLVRSSIYSRALVHLYRELKEEQAIRDVSVHRIRLLEATLAHFLNDQYSMSAAFGRGSHPFCYRPPSHPGTQSSAAHPYLTLNGHSLWQLQQQATCPHQIADLSLLDMESRNLLMIHRTAQSADSLPPTISKKAARKRSRGQALVNTRPTDPGLIQLANERALVYGMLEEGHSLLSELSLDSPDTSALNGIYAVVRCLRVLMEAKPQVLFATIDRPAKPDITNVFVRFVNRLTLVFPIQPSDSRIQKTVDGVSSTLNGSQRQPLLLHAGLSRQEMRLIRKRNLKLKNRERNRTADQSKAQVPAPGVGASVPISKVSPIALRVNQAVFELFPWLEWAAHSNPQVSGLWPPPDDMLNRFVEFLLTQVFVVEDSCGVGDGGPSLGNLLAWLRSFDFYLLAPVRHPQRFCKIPSSARLFLPVILLCLGRLLHRGLTTKRTDPRRPVARGQHRLLGRATGLLVAFLTHESRQTMCISNTDENVDTNLTDSVNEDDDAEKTWVPPQFDYDESWLRQKLMDLGYTPEEDETSHTPLSIVSHVGQFLSTMVLNEPPRLLFASPISIQSVQLINEHMEQTSLLSSEMASRANRLIPVQLVDDTWAGCLLRLKSLGYKPVIEALTSNPDLEVRLATSRRLQDQLIPLGTLATELHLAVSDDAASGDQLGWLVPGYLPDTSGRYAAPVFWQSTKEYRHSYSWWTTHLCK</sequence>
<protein>
    <submittedName>
        <fullName evidence="1">Uncharacterized protein</fullName>
    </submittedName>
</protein>
<evidence type="ECO:0000313" key="1">
    <source>
        <dbReference type="EMBL" id="KAG5454339.1"/>
    </source>
</evidence>
<accession>A0A8T1MZ90</accession>
<organism evidence="1 2">
    <name type="scientific">Clonorchis sinensis</name>
    <name type="common">Chinese liver fluke</name>
    <dbReference type="NCBI Taxonomy" id="79923"/>
    <lineage>
        <taxon>Eukaryota</taxon>
        <taxon>Metazoa</taxon>
        <taxon>Spiralia</taxon>
        <taxon>Lophotrochozoa</taxon>
        <taxon>Platyhelminthes</taxon>
        <taxon>Trematoda</taxon>
        <taxon>Digenea</taxon>
        <taxon>Opisthorchiida</taxon>
        <taxon>Opisthorchiata</taxon>
        <taxon>Opisthorchiidae</taxon>
        <taxon>Clonorchis</taxon>
    </lineage>
</organism>